<keyword evidence="2" id="KW-1133">Transmembrane helix</keyword>
<dbReference type="GO" id="GO:0008289">
    <property type="term" value="F:lipid binding"/>
    <property type="evidence" value="ECO:0007669"/>
    <property type="project" value="InterPro"/>
</dbReference>
<evidence type="ECO:0000256" key="2">
    <source>
        <dbReference type="SAM" id="Phobius"/>
    </source>
</evidence>
<evidence type="ECO:0000259" key="3">
    <source>
        <dbReference type="PROSITE" id="PS50848"/>
    </source>
</evidence>
<dbReference type="SUPFAM" id="SSF55961">
    <property type="entry name" value="Bet v1-like"/>
    <property type="match status" value="1"/>
</dbReference>
<feature type="compositionally biased region" description="Basic residues" evidence="1">
    <location>
        <begin position="368"/>
        <end position="383"/>
    </location>
</feature>
<evidence type="ECO:0000313" key="4">
    <source>
        <dbReference type="EMBL" id="JAC70116.1"/>
    </source>
</evidence>
<name>A0A061RI10_9CHLO</name>
<dbReference type="InterPro" id="IPR002913">
    <property type="entry name" value="START_lipid-bd_dom"/>
</dbReference>
<dbReference type="AlphaFoldDB" id="A0A061RI10"/>
<feature type="region of interest" description="Disordered" evidence="1">
    <location>
        <begin position="451"/>
        <end position="472"/>
    </location>
</feature>
<gene>
    <name evidence="4" type="ORF">TSPGSL018_4845</name>
</gene>
<reference evidence="4" key="1">
    <citation type="submission" date="2014-05" db="EMBL/GenBank/DDBJ databases">
        <title>The transcriptome of the halophilic microalga Tetraselmis sp. GSL018 isolated from the Great Salt Lake, Utah.</title>
        <authorList>
            <person name="Jinkerson R.E."/>
            <person name="D'Adamo S."/>
            <person name="Posewitz M.C."/>
        </authorList>
    </citation>
    <scope>NUCLEOTIDE SEQUENCE</scope>
    <source>
        <strain evidence="4">GSL018</strain>
    </source>
</reference>
<dbReference type="PANTHER" id="PTHR19308">
    <property type="entry name" value="PHOSPHATIDYLCHOLINE TRANSFER PROTEIN"/>
    <property type="match status" value="1"/>
</dbReference>
<feature type="transmembrane region" description="Helical" evidence="2">
    <location>
        <begin position="20"/>
        <end position="38"/>
    </location>
</feature>
<evidence type="ECO:0000256" key="1">
    <source>
        <dbReference type="SAM" id="MobiDB-lite"/>
    </source>
</evidence>
<dbReference type="EMBL" id="GBEZ01016105">
    <property type="protein sequence ID" value="JAC70116.1"/>
    <property type="molecule type" value="Transcribed_RNA"/>
</dbReference>
<dbReference type="GO" id="GO:0005737">
    <property type="term" value="C:cytoplasm"/>
    <property type="evidence" value="ECO:0007669"/>
    <property type="project" value="UniProtKB-ARBA"/>
</dbReference>
<dbReference type="Pfam" id="PF01852">
    <property type="entry name" value="START"/>
    <property type="match status" value="1"/>
</dbReference>
<protein>
    <submittedName>
        <fullName evidence="4">Lipid-binding start protein</fullName>
    </submittedName>
</protein>
<dbReference type="Gene3D" id="3.30.530.20">
    <property type="match status" value="1"/>
</dbReference>
<dbReference type="PANTHER" id="PTHR19308:SF39">
    <property type="entry name" value="PHOSPHATIDYLCHOLINE TRANSFER PROTEIN"/>
    <property type="match status" value="1"/>
</dbReference>
<feature type="region of interest" description="Disordered" evidence="1">
    <location>
        <begin position="354"/>
        <end position="415"/>
    </location>
</feature>
<accession>A0A061RI10</accession>
<feature type="domain" description="START" evidence="3">
    <location>
        <begin position="145"/>
        <end position="334"/>
    </location>
</feature>
<dbReference type="PROSITE" id="PS50848">
    <property type="entry name" value="START"/>
    <property type="match status" value="1"/>
</dbReference>
<dbReference type="InterPro" id="IPR051213">
    <property type="entry name" value="START_lipid_transfer"/>
</dbReference>
<keyword evidence="2" id="KW-0472">Membrane</keyword>
<organism evidence="4">
    <name type="scientific">Tetraselmis sp. GSL018</name>
    <dbReference type="NCBI Taxonomy" id="582737"/>
    <lineage>
        <taxon>Eukaryota</taxon>
        <taxon>Viridiplantae</taxon>
        <taxon>Chlorophyta</taxon>
        <taxon>core chlorophytes</taxon>
        <taxon>Chlorodendrophyceae</taxon>
        <taxon>Chlorodendrales</taxon>
        <taxon>Chlorodendraceae</taxon>
        <taxon>Tetraselmis</taxon>
    </lineage>
</organism>
<feature type="transmembrane region" description="Helical" evidence="2">
    <location>
        <begin position="437"/>
        <end position="454"/>
    </location>
</feature>
<keyword evidence="2" id="KW-0812">Transmembrane</keyword>
<sequence length="472" mass="53074">MHALSAALQEVDWFQVGRLAAAVVPIWLCGAIVGLLIPRPKWMSQGTRFGVLLSEYVPYVRQLMLWLHAGMIVREIWNFRQERSGHGKGVASVQRLMGGGQEQSAAHKEGETDTDDSNWYVTRKDLEFYRDRVEREAEVPGAGTWEVICDKKTSELEYISRRRALPNGTTEYKSTTISYDATAEEFMDFFLNDPLRKEWDGMITHTEVIENGDFAAREQVVRWIRSFPFSFMTDREYVLARRVFRIGDCWYGITKGVDHPDAPASDVIRVDEIHSMWRSRTIPSPRGDGEHACETVLLHCENMKVPEKLARFAVRHGMWGFVKKMGPCTRSFLQKRRKHVDPFETDPMAFGYNATGGPLARANGGGARKAKHTGRRSHRRPRHSCAGYATDSPHKSSSSDLESICEDSELSSPDGLRRVQSSDLFAGGTRSRSARRIGALVALGVAIGFGPGAVKRSRSTPRLSSGWAPPRE</sequence>
<dbReference type="InterPro" id="IPR023393">
    <property type="entry name" value="START-like_dom_sf"/>
</dbReference>
<proteinExistence type="predicted"/>